<dbReference type="EMBL" id="UINC01085429">
    <property type="protein sequence ID" value="SVC32965.1"/>
    <property type="molecule type" value="Genomic_DNA"/>
</dbReference>
<reference evidence="1" key="1">
    <citation type="submission" date="2018-05" db="EMBL/GenBank/DDBJ databases">
        <authorList>
            <person name="Lanie J.A."/>
            <person name="Ng W.-L."/>
            <person name="Kazmierczak K.M."/>
            <person name="Andrzejewski T.M."/>
            <person name="Davidsen T.M."/>
            <person name="Wayne K.J."/>
            <person name="Tettelin H."/>
            <person name="Glass J.I."/>
            <person name="Rusch D."/>
            <person name="Podicherti R."/>
            <person name="Tsui H.-C.T."/>
            <person name="Winkler M.E."/>
        </authorList>
    </citation>
    <scope>NUCLEOTIDE SEQUENCE</scope>
</reference>
<accession>A0A382LAT2</accession>
<name>A0A382LAT2_9ZZZZ</name>
<dbReference type="AlphaFoldDB" id="A0A382LAT2"/>
<sequence>MKKYLLLISGLGLMNWMFALASYPSNASAQEDVNEKFENIGLIGISNLYTLPDKTSTIVFKIRNNSTRTISHIFGWVYIYDKEPNGKGKNFVLLNNPHKGGNIIKGKPHRPGTVSEWSFPLVREPSTANQEIDYTLRVHSRSIFFANVESGNKSAPKP</sequence>
<gene>
    <name evidence="1" type="ORF">METZ01_LOCUS285819</name>
</gene>
<evidence type="ECO:0000313" key="1">
    <source>
        <dbReference type="EMBL" id="SVC32965.1"/>
    </source>
</evidence>
<organism evidence="1">
    <name type="scientific">marine metagenome</name>
    <dbReference type="NCBI Taxonomy" id="408172"/>
    <lineage>
        <taxon>unclassified sequences</taxon>
        <taxon>metagenomes</taxon>
        <taxon>ecological metagenomes</taxon>
    </lineage>
</organism>
<protein>
    <submittedName>
        <fullName evidence="1">Uncharacterized protein</fullName>
    </submittedName>
</protein>
<proteinExistence type="predicted"/>